<dbReference type="GO" id="GO:0008270">
    <property type="term" value="F:zinc ion binding"/>
    <property type="evidence" value="ECO:0007669"/>
    <property type="project" value="InterPro"/>
</dbReference>
<evidence type="ECO:0000313" key="4">
    <source>
        <dbReference type="Proteomes" id="UP000019473"/>
    </source>
</evidence>
<dbReference type="GO" id="GO:0006351">
    <property type="term" value="P:DNA-templated transcription"/>
    <property type="evidence" value="ECO:0007669"/>
    <property type="project" value="InterPro"/>
</dbReference>
<dbReference type="VEuPathDB" id="FungiDB:A1O7_09439"/>
<dbReference type="EMBL" id="AMGW01000007">
    <property type="protein sequence ID" value="EXJ54102.1"/>
    <property type="molecule type" value="Genomic_DNA"/>
</dbReference>
<evidence type="ECO:0000313" key="3">
    <source>
        <dbReference type="EMBL" id="EXJ54102.1"/>
    </source>
</evidence>
<dbReference type="PANTHER" id="PTHR47425">
    <property type="entry name" value="FARB-RELATED"/>
    <property type="match status" value="1"/>
</dbReference>
<gene>
    <name evidence="3" type="ORF">A1O7_09439</name>
</gene>
<dbReference type="CDD" id="cd12148">
    <property type="entry name" value="fungal_TF_MHR"/>
    <property type="match status" value="1"/>
</dbReference>
<reference evidence="3 4" key="1">
    <citation type="submission" date="2013-03" db="EMBL/GenBank/DDBJ databases">
        <title>The Genome Sequence of Cladophialophora yegresii CBS 114405.</title>
        <authorList>
            <consortium name="The Broad Institute Genomics Platform"/>
            <person name="Cuomo C."/>
            <person name="de Hoog S."/>
            <person name="Gorbushina A."/>
            <person name="Walker B."/>
            <person name="Young S.K."/>
            <person name="Zeng Q."/>
            <person name="Gargeya S."/>
            <person name="Fitzgerald M."/>
            <person name="Haas B."/>
            <person name="Abouelleil A."/>
            <person name="Allen A.W."/>
            <person name="Alvarado L."/>
            <person name="Arachchi H.M."/>
            <person name="Berlin A.M."/>
            <person name="Chapman S.B."/>
            <person name="Gainer-Dewar J."/>
            <person name="Goldberg J."/>
            <person name="Griggs A."/>
            <person name="Gujja S."/>
            <person name="Hansen M."/>
            <person name="Howarth C."/>
            <person name="Imamovic A."/>
            <person name="Ireland A."/>
            <person name="Larimer J."/>
            <person name="McCowan C."/>
            <person name="Murphy C."/>
            <person name="Pearson M."/>
            <person name="Poon T.W."/>
            <person name="Priest M."/>
            <person name="Roberts A."/>
            <person name="Saif S."/>
            <person name="Shea T."/>
            <person name="Sisk P."/>
            <person name="Sykes S."/>
            <person name="Wortman J."/>
            <person name="Nusbaum C."/>
            <person name="Birren B."/>
        </authorList>
    </citation>
    <scope>NUCLEOTIDE SEQUENCE [LARGE SCALE GENOMIC DNA]</scope>
    <source>
        <strain evidence="3 4">CBS 114405</strain>
    </source>
</reference>
<keyword evidence="4" id="KW-1185">Reference proteome</keyword>
<protein>
    <recommendedName>
        <fullName evidence="2">Xylanolytic transcriptional activator regulatory domain-containing protein</fullName>
    </recommendedName>
</protein>
<dbReference type="GO" id="GO:0003677">
    <property type="term" value="F:DNA binding"/>
    <property type="evidence" value="ECO:0007669"/>
    <property type="project" value="InterPro"/>
</dbReference>
<dbReference type="OrthoDB" id="4161332at2759"/>
<dbReference type="PANTHER" id="PTHR47425:SF3">
    <property type="entry name" value="ZN(II)2CYS6 TRANSCRIPTION FACTOR (EUROFUNG)"/>
    <property type="match status" value="1"/>
</dbReference>
<dbReference type="Pfam" id="PF04082">
    <property type="entry name" value="Fungal_trans"/>
    <property type="match status" value="1"/>
</dbReference>
<name>W9VEQ3_9EURO</name>
<dbReference type="eggNOG" id="ENOG502SSSK">
    <property type="taxonomic scope" value="Eukaryota"/>
</dbReference>
<organism evidence="3 4">
    <name type="scientific">Cladophialophora yegresii CBS 114405</name>
    <dbReference type="NCBI Taxonomy" id="1182544"/>
    <lineage>
        <taxon>Eukaryota</taxon>
        <taxon>Fungi</taxon>
        <taxon>Dikarya</taxon>
        <taxon>Ascomycota</taxon>
        <taxon>Pezizomycotina</taxon>
        <taxon>Eurotiomycetes</taxon>
        <taxon>Chaetothyriomycetidae</taxon>
        <taxon>Chaetothyriales</taxon>
        <taxon>Herpotrichiellaceae</taxon>
        <taxon>Cladophialophora</taxon>
    </lineage>
</organism>
<dbReference type="HOGENOM" id="CLU_006329_2_2_1"/>
<keyword evidence="1" id="KW-0539">Nucleus</keyword>
<comment type="caution">
    <text evidence="3">The sequence shown here is derived from an EMBL/GenBank/DDBJ whole genome shotgun (WGS) entry which is preliminary data.</text>
</comment>
<dbReference type="AlphaFoldDB" id="W9VEQ3"/>
<sequence>MSKLTERLSMARTRRERGCPSMLVCSFCRSVKEENAKPSCVLGELQSLRFIFHVAREDKGISCKAHYLIPEPRRRTLSPEELACLEAKGAFSTETDDLRDQLLSLFFDYVYPILPIIDPDDFYRRYDAGGAASISPLLLQSMFLAASNFVSRDALKKSGWSSVMTMKRRFYERAKALYDVEYETDKLCLIQSVLLLGYWLGNSHDRMDSWHWIGVAISLSQSLGLHRDAGCSRIPPSQRSLWRRIWWCCFYRDRCIALGMGRAYRIHTADCDVKDLTLEDLVCTGMPLPGLKDTSAAMVRRCNMYAPMFLEIIKASRLLGDVLASVYRPRRKDEEFLESSTWNTAQALEEKLAAWQLGLDPRCRVDSPAFSVDEPRAMILHKYYIHILHHVTVITLYKPFVFQGDVLPTDPASDLRARRAWEACQLSASAATDSFRRLTELDLIRFLPPERQVSHITGLPVSINWLIDRSTH</sequence>
<proteinExistence type="predicted"/>
<feature type="domain" description="Xylanolytic transcriptional activator regulatory" evidence="2">
    <location>
        <begin position="209"/>
        <end position="282"/>
    </location>
</feature>
<evidence type="ECO:0000259" key="2">
    <source>
        <dbReference type="SMART" id="SM00906"/>
    </source>
</evidence>
<dbReference type="GeneID" id="19184002"/>
<accession>W9VEQ3</accession>
<dbReference type="SMART" id="SM00906">
    <property type="entry name" value="Fungal_trans"/>
    <property type="match status" value="1"/>
</dbReference>
<dbReference type="InterPro" id="IPR052761">
    <property type="entry name" value="Fungal_Detox/Toxin_TFs"/>
</dbReference>
<dbReference type="InterPro" id="IPR007219">
    <property type="entry name" value="XnlR_reg_dom"/>
</dbReference>
<evidence type="ECO:0000256" key="1">
    <source>
        <dbReference type="ARBA" id="ARBA00023242"/>
    </source>
</evidence>
<dbReference type="Proteomes" id="UP000019473">
    <property type="component" value="Unassembled WGS sequence"/>
</dbReference>
<dbReference type="RefSeq" id="XP_007761617.1">
    <property type="nucleotide sequence ID" value="XM_007763427.1"/>
</dbReference>